<feature type="transmembrane region" description="Helical" evidence="1">
    <location>
        <begin position="160"/>
        <end position="180"/>
    </location>
</feature>
<proteinExistence type="predicted"/>
<gene>
    <name evidence="2" type="ORF">SAMN04487893_10860</name>
</gene>
<feature type="transmembrane region" description="Helical" evidence="1">
    <location>
        <begin position="239"/>
        <end position="257"/>
    </location>
</feature>
<organism evidence="2 3">
    <name type="scientific">Myroides guanonis</name>
    <dbReference type="NCBI Taxonomy" id="1150112"/>
    <lineage>
        <taxon>Bacteria</taxon>
        <taxon>Pseudomonadati</taxon>
        <taxon>Bacteroidota</taxon>
        <taxon>Flavobacteriia</taxon>
        <taxon>Flavobacteriales</taxon>
        <taxon>Flavobacteriaceae</taxon>
        <taxon>Myroides</taxon>
    </lineage>
</organism>
<dbReference type="Proteomes" id="UP000243887">
    <property type="component" value="Unassembled WGS sequence"/>
</dbReference>
<dbReference type="OrthoDB" id="1439867at2"/>
<dbReference type="Pfam" id="PF19992">
    <property type="entry name" value="DUF6427"/>
    <property type="match status" value="1"/>
</dbReference>
<feature type="transmembrane region" description="Helical" evidence="1">
    <location>
        <begin position="263"/>
        <end position="280"/>
    </location>
</feature>
<evidence type="ECO:0000313" key="3">
    <source>
        <dbReference type="Proteomes" id="UP000243887"/>
    </source>
</evidence>
<feature type="transmembrane region" description="Helical" evidence="1">
    <location>
        <begin position="45"/>
        <end position="64"/>
    </location>
</feature>
<keyword evidence="1" id="KW-1133">Transmembrane helix</keyword>
<accession>A0A1I3RL96</accession>
<keyword evidence="1" id="KW-0812">Transmembrane</keyword>
<dbReference type="STRING" id="1150112.SAMN04487893_10860"/>
<evidence type="ECO:0008006" key="4">
    <source>
        <dbReference type="Google" id="ProtNLM"/>
    </source>
</evidence>
<dbReference type="EMBL" id="FORU01000008">
    <property type="protein sequence ID" value="SFJ46632.1"/>
    <property type="molecule type" value="Genomic_DNA"/>
</dbReference>
<protein>
    <recommendedName>
        <fullName evidence="4">Beta-carotene 15,15'-monooxygenase</fullName>
    </recommendedName>
</protein>
<feature type="transmembrane region" description="Helical" evidence="1">
    <location>
        <begin position="76"/>
        <end position="105"/>
    </location>
</feature>
<keyword evidence="3" id="KW-1185">Reference proteome</keyword>
<keyword evidence="1" id="KW-0472">Membrane</keyword>
<sequence>MLASLFSKTKPINYILVSVLLGLAFVLFQFMHLEATSVYSLLKTVGVLGILVFTVFLIQFIVLRNRLVSDNAYVPLLFLSFILMFPNIMLNARLVVANFFILLALRRLYSLHSLKNPQEKLFDASLWILIATLFHFWSVFYIVLIFYAVASYVSRDYKNWLIPFIALFVVFIFLSVYLILVDETYLEWIQTKTVISFDFTQFDNLFINLALAVFASIALLFFFAELIHFKKKQFNLQSSYKKVILSFIIAVAIYIVSNGKNEGSLLFTFFPLAILGSNYIEMVPQNWRKEAIVYSVFGIAVFFFVSQLIL</sequence>
<evidence type="ECO:0000313" key="2">
    <source>
        <dbReference type="EMBL" id="SFJ46632.1"/>
    </source>
</evidence>
<dbReference type="RefSeq" id="WP_090679100.1">
    <property type="nucleotide sequence ID" value="NZ_FORU01000008.1"/>
</dbReference>
<evidence type="ECO:0000256" key="1">
    <source>
        <dbReference type="SAM" id="Phobius"/>
    </source>
</evidence>
<dbReference type="InterPro" id="IPR045625">
    <property type="entry name" value="DUF6427"/>
</dbReference>
<feature type="transmembrane region" description="Helical" evidence="1">
    <location>
        <begin position="205"/>
        <end position="227"/>
    </location>
</feature>
<feature type="transmembrane region" description="Helical" evidence="1">
    <location>
        <begin position="292"/>
        <end position="309"/>
    </location>
</feature>
<feature type="transmembrane region" description="Helical" evidence="1">
    <location>
        <begin position="125"/>
        <end position="148"/>
    </location>
</feature>
<name>A0A1I3RL96_9FLAO</name>
<reference evidence="3" key="1">
    <citation type="submission" date="2016-10" db="EMBL/GenBank/DDBJ databases">
        <authorList>
            <person name="Varghese N."/>
            <person name="Submissions S."/>
        </authorList>
    </citation>
    <scope>NUCLEOTIDE SEQUENCE [LARGE SCALE GENOMIC DNA]</scope>
    <source>
        <strain evidence="3">DSM 26542</strain>
    </source>
</reference>
<dbReference type="AlphaFoldDB" id="A0A1I3RL96"/>
<feature type="transmembrane region" description="Helical" evidence="1">
    <location>
        <begin position="12"/>
        <end position="33"/>
    </location>
</feature>